<dbReference type="OrthoDB" id="3558968at2759"/>
<protein>
    <recommendedName>
        <fullName evidence="4">Transposase</fullName>
    </recommendedName>
</protein>
<gene>
    <name evidence="2" type="ORF">LY89DRAFT_396661</name>
</gene>
<organism evidence="2 3">
    <name type="scientific">Mollisia scopiformis</name>
    <name type="common">Conifer needle endophyte fungus</name>
    <name type="synonym">Phialocephala scopiformis</name>
    <dbReference type="NCBI Taxonomy" id="149040"/>
    <lineage>
        <taxon>Eukaryota</taxon>
        <taxon>Fungi</taxon>
        <taxon>Dikarya</taxon>
        <taxon>Ascomycota</taxon>
        <taxon>Pezizomycotina</taxon>
        <taxon>Leotiomycetes</taxon>
        <taxon>Helotiales</taxon>
        <taxon>Mollisiaceae</taxon>
        <taxon>Mollisia</taxon>
    </lineage>
</organism>
<dbReference type="EMBL" id="KQ947443">
    <property type="protein sequence ID" value="KUJ06774.1"/>
    <property type="molecule type" value="Genomic_DNA"/>
</dbReference>
<feature type="compositionally biased region" description="Polar residues" evidence="1">
    <location>
        <begin position="1"/>
        <end position="11"/>
    </location>
</feature>
<dbReference type="RefSeq" id="XP_018061129.1">
    <property type="nucleotide sequence ID" value="XM_018207236.1"/>
</dbReference>
<sequence>MAPPTRSNPFKTPSPEPLANKEATTTRKCRYFDAMRRDRGVRSRRAIAADCGITEGTARNWDRKYKEIGSLALRRTRLRSAILGHKSKVTKSMCKLLVSPSRNPVRKQPYEVQIQYHNLPVGKRQLQRMMKRNTKGGGRYKCAFVKKQISPKNKEEREKYGHDHKKEPLHGFWDHIVFTDKAHVDPTSQAQGMITRERGKRDAPENIKERPPLKGVRFHVAGWIS</sequence>
<evidence type="ECO:0000256" key="1">
    <source>
        <dbReference type="SAM" id="MobiDB-lite"/>
    </source>
</evidence>
<evidence type="ECO:0000313" key="3">
    <source>
        <dbReference type="Proteomes" id="UP000070700"/>
    </source>
</evidence>
<accession>A0A132B4D8</accession>
<dbReference type="AlphaFoldDB" id="A0A132B4D8"/>
<dbReference type="KEGG" id="psco:LY89DRAFT_396661"/>
<proteinExistence type="predicted"/>
<evidence type="ECO:0008006" key="4">
    <source>
        <dbReference type="Google" id="ProtNLM"/>
    </source>
</evidence>
<evidence type="ECO:0000313" key="2">
    <source>
        <dbReference type="EMBL" id="KUJ06774.1"/>
    </source>
</evidence>
<dbReference type="InParanoid" id="A0A132B4D8"/>
<feature type="region of interest" description="Disordered" evidence="1">
    <location>
        <begin position="1"/>
        <end position="24"/>
    </location>
</feature>
<dbReference type="InterPro" id="IPR036397">
    <property type="entry name" value="RNaseH_sf"/>
</dbReference>
<keyword evidence="3" id="KW-1185">Reference proteome</keyword>
<name>A0A132B4D8_MOLSC</name>
<dbReference type="GO" id="GO:0003676">
    <property type="term" value="F:nucleic acid binding"/>
    <property type="evidence" value="ECO:0007669"/>
    <property type="project" value="InterPro"/>
</dbReference>
<reference evidence="2 3" key="1">
    <citation type="submission" date="2015-10" db="EMBL/GenBank/DDBJ databases">
        <title>Full genome of DAOMC 229536 Phialocephala scopiformis, a fungal endophyte of spruce producing the potent anti-insectan compound rugulosin.</title>
        <authorList>
            <consortium name="DOE Joint Genome Institute"/>
            <person name="Walker A.K."/>
            <person name="Frasz S.L."/>
            <person name="Seifert K.A."/>
            <person name="Miller J.D."/>
            <person name="Mondo S.J."/>
            <person name="Labutti K."/>
            <person name="Lipzen A."/>
            <person name="Dockter R."/>
            <person name="Kennedy M."/>
            <person name="Grigoriev I.V."/>
            <person name="Spatafora J.W."/>
        </authorList>
    </citation>
    <scope>NUCLEOTIDE SEQUENCE [LARGE SCALE GENOMIC DNA]</scope>
    <source>
        <strain evidence="2 3">CBS 120377</strain>
    </source>
</reference>
<dbReference type="Gene3D" id="3.30.420.10">
    <property type="entry name" value="Ribonuclease H-like superfamily/Ribonuclease H"/>
    <property type="match status" value="1"/>
</dbReference>
<dbReference type="GeneID" id="28816962"/>
<dbReference type="Proteomes" id="UP000070700">
    <property type="component" value="Unassembled WGS sequence"/>
</dbReference>